<dbReference type="Gene3D" id="3.40.50.300">
    <property type="entry name" value="P-loop containing nucleotide triphosphate hydrolases"/>
    <property type="match status" value="1"/>
</dbReference>
<dbReference type="InterPro" id="IPR027417">
    <property type="entry name" value="P-loop_NTPase"/>
</dbReference>
<evidence type="ECO:0008006" key="3">
    <source>
        <dbReference type="Google" id="ProtNLM"/>
    </source>
</evidence>
<keyword evidence="2" id="KW-1185">Reference proteome</keyword>
<dbReference type="PANTHER" id="PTHR41930">
    <property type="entry name" value="UPF0200 PROTEIN MJ1399"/>
    <property type="match status" value="1"/>
</dbReference>
<evidence type="ECO:0000313" key="2">
    <source>
        <dbReference type="Proteomes" id="UP000070076"/>
    </source>
</evidence>
<accession>A0A133VDC3</accession>
<dbReference type="Proteomes" id="UP000070076">
    <property type="component" value="Unassembled WGS sequence"/>
</dbReference>
<dbReference type="EMBL" id="LHYB01000030">
    <property type="protein sequence ID" value="KXB04442.1"/>
    <property type="molecule type" value="Genomic_DNA"/>
</dbReference>
<organism evidence="1 2">
    <name type="scientific">candidate division MSBL1 archaeon SCGC-AAA261O19</name>
    <dbReference type="NCBI Taxonomy" id="1698277"/>
    <lineage>
        <taxon>Archaea</taxon>
        <taxon>Methanobacteriati</taxon>
        <taxon>Methanobacteriota</taxon>
        <taxon>candidate division MSBL1</taxon>
    </lineage>
</organism>
<protein>
    <recommendedName>
        <fullName evidence="3">Dephospho-CoA kinase</fullName>
    </recommendedName>
</protein>
<proteinExistence type="predicted"/>
<dbReference type="SUPFAM" id="SSF52540">
    <property type="entry name" value="P-loop containing nucleoside triphosphate hydrolases"/>
    <property type="match status" value="1"/>
</dbReference>
<gene>
    <name evidence="1" type="ORF">AKJ48_02545</name>
</gene>
<sequence length="191" mass="21356">MTDFPVIGVVGLQASGKTEVAKRMMQLGASRVRMGDVVWNEVKNRGLKVSEEKVAEVANELREKEGPAAIAKHCIPLIKEKGKESKAVIVDGIRSDSEVEVFKNAFGENFSLISVEAAENTRYNRVESRGREDDIGDWEAFRAKDEQELGWGMGEAMEMSDFKIINEGSLEDLWDKATEVFEEITGRKIED</sequence>
<reference evidence="1 2" key="1">
    <citation type="journal article" date="2016" name="Sci. Rep.">
        <title>Metabolic traits of an uncultured archaeal lineage -MSBL1- from brine pools of the Red Sea.</title>
        <authorList>
            <person name="Mwirichia R."/>
            <person name="Alam I."/>
            <person name="Rashid M."/>
            <person name="Vinu M."/>
            <person name="Ba-Alawi W."/>
            <person name="Anthony Kamau A."/>
            <person name="Kamanda Ngugi D."/>
            <person name="Goker M."/>
            <person name="Klenk H.P."/>
            <person name="Bajic V."/>
            <person name="Stingl U."/>
        </authorList>
    </citation>
    <scope>NUCLEOTIDE SEQUENCE [LARGE SCALE GENOMIC DNA]</scope>
    <source>
        <strain evidence="1">SCGC-AAA261O19</strain>
    </source>
</reference>
<comment type="caution">
    <text evidence="1">The sequence shown here is derived from an EMBL/GenBank/DDBJ whole genome shotgun (WGS) entry which is preliminary data.</text>
</comment>
<evidence type="ECO:0000313" key="1">
    <source>
        <dbReference type="EMBL" id="KXB04442.1"/>
    </source>
</evidence>
<dbReference type="Pfam" id="PF13238">
    <property type="entry name" value="AAA_18"/>
    <property type="match status" value="1"/>
</dbReference>
<dbReference type="AlphaFoldDB" id="A0A133VDC3"/>
<name>A0A133VDC3_9EURY</name>
<dbReference type="PANTHER" id="PTHR41930:SF1">
    <property type="entry name" value="DEPHOSPHO-COA KINASE"/>
    <property type="match status" value="1"/>
</dbReference>